<keyword evidence="2" id="KW-1185">Reference proteome</keyword>
<proteinExistence type="predicted"/>
<dbReference type="Proteomes" id="UP000789901">
    <property type="component" value="Unassembled WGS sequence"/>
</dbReference>
<protein>
    <submittedName>
        <fullName evidence="1">34036_t:CDS:1</fullName>
    </submittedName>
</protein>
<reference evidence="1 2" key="1">
    <citation type="submission" date="2021-06" db="EMBL/GenBank/DDBJ databases">
        <authorList>
            <person name="Kallberg Y."/>
            <person name="Tangrot J."/>
            <person name="Rosling A."/>
        </authorList>
    </citation>
    <scope>NUCLEOTIDE SEQUENCE [LARGE SCALE GENOMIC DNA]</scope>
    <source>
        <strain evidence="1 2">120-4 pot B 10/14</strain>
    </source>
</reference>
<evidence type="ECO:0000313" key="1">
    <source>
        <dbReference type="EMBL" id="CAG8805868.1"/>
    </source>
</evidence>
<gene>
    <name evidence="1" type="ORF">GMARGA_LOCUS24177</name>
</gene>
<sequence>MADILVVEQSLNEIDQFISSYTNKDNSKILEEQPLDVKVHNQNSVEIVNALVVEQMFSNWDKIDCYKYACEHQGCSGIKNKTSILTIKFPDAVLYLNCALFNEKERWALCYTSRLFTAKMQSTQQVKGQNSIIKSSVDSSTSLINLTKHIDEQIDRASTLIQYRNWTHSITGSTLIHTSSEFSSNINKWIVTYLSPTSLSMQRQKISQAVWYTLRLINNF</sequence>
<organism evidence="1 2">
    <name type="scientific">Gigaspora margarita</name>
    <dbReference type="NCBI Taxonomy" id="4874"/>
    <lineage>
        <taxon>Eukaryota</taxon>
        <taxon>Fungi</taxon>
        <taxon>Fungi incertae sedis</taxon>
        <taxon>Mucoromycota</taxon>
        <taxon>Glomeromycotina</taxon>
        <taxon>Glomeromycetes</taxon>
        <taxon>Diversisporales</taxon>
        <taxon>Gigasporaceae</taxon>
        <taxon>Gigaspora</taxon>
    </lineage>
</organism>
<comment type="caution">
    <text evidence="1">The sequence shown here is derived from an EMBL/GenBank/DDBJ whole genome shotgun (WGS) entry which is preliminary data.</text>
</comment>
<name>A0ABN7VYD1_GIGMA</name>
<accession>A0ABN7VYD1</accession>
<evidence type="ECO:0000313" key="2">
    <source>
        <dbReference type="Proteomes" id="UP000789901"/>
    </source>
</evidence>
<dbReference type="EMBL" id="CAJVQB010025227">
    <property type="protein sequence ID" value="CAG8805868.1"/>
    <property type="molecule type" value="Genomic_DNA"/>
</dbReference>